<proteinExistence type="predicted"/>
<dbReference type="EMBL" id="WTXG01000090">
    <property type="protein sequence ID" value="KAI0293704.1"/>
    <property type="molecule type" value="Genomic_DNA"/>
</dbReference>
<reference evidence="1" key="1">
    <citation type="journal article" date="2022" name="New Phytol.">
        <title>Evolutionary transition to the ectomycorrhizal habit in the genomes of a hyperdiverse lineage of mushroom-forming fungi.</title>
        <authorList>
            <person name="Looney B."/>
            <person name="Miyauchi S."/>
            <person name="Morin E."/>
            <person name="Drula E."/>
            <person name="Courty P.E."/>
            <person name="Kohler A."/>
            <person name="Kuo A."/>
            <person name="LaButti K."/>
            <person name="Pangilinan J."/>
            <person name="Lipzen A."/>
            <person name="Riley R."/>
            <person name="Andreopoulos W."/>
            <person name="He G."/>
            <person name="Johnson J."/>
            <person name="Nolan M."/>
            <person name="Tritt A."/>
            <person name="Barry K.W."/>
            <person name="Grigoriev I.V."/>
            <person name="Nagy L.G."/>
            <person name="Hibbett D."/>
            <person name="Henrissat B."/>
            <person name="Matheny P.B."/>
            <person name="Labbe J."/>
            <person name="Martin F.M."/>
        </authorList>
    </citation>
    <scope>NUCLEOTIDE SEQUENCE</scope>
    <source>
        <strain evidence="1">BPL690</strain>
    </source>
</reference>
<name>A0AAD4LZB8_9AGAM</name>
<gene>
    <name evidence="1" type="ORF">B0F90DRAFT_1821895</name>
</gene>
<evidence type="ECO:0000313" key="2">
    <source>
        <dbReference type="Proteomes" id="UP001203297"/>
    </source>
</evidence>
<evidence type="ECO:0000313" key="1">
    <source>
        <dbReference type="EMBL" id="KAI0293704.1"/>
    </source>
</evidence>
<dbReference type="Proteomes" id="UP001203297">
    <property type="component" value="Unassembled WGS sequence"/>
</dbReference>
<comment type="caution">
    <text evidence="1">The sequence shown here is derived from an EMBL/GenBank/DDBJ whole genome shotgun (WGS) entry which is preliminary data.</text>
</comment>
<dbReference type="AlphaFoldDB" id="A0AAD4LZB8"/>
<sequence>MELRKRPSRVRKVAEREWEKVWSDSKTSNMSAVAKRKSRSRSVYTQRFGAISIPAFELLNELPVRVRKEVEAIRDCCPAFPLDDQVDDDVDHYISTPNVRKHQLFSNDHAENLDPEIRQWLPRIVCPAFPLSFGCLGGGQRGDSILRHIKICKSFQTYFPDEHRKLFPSPKDPRLRPDHEYKLLKMTLGQLEFLTEQLEKKAKVGEHGVINTSVARVKRILQSWRPITRCDAESVPPSDFPPFRMPQYFVAVGTCVRDESERDGSAGYDADLDTNPPSTVRALLPLGDEDTQDMRQLVYPELYLPPHLLHPTCGPKYVAAAVTAHTPPVEFSPLLNVPLSSFPASGHP</sequence>
<protein>
    <submittedName>
        <fullName evidence="1">Uncharacterized protein</fullName>
    </submittedName>
</protein>
<organism evidence="1 2">
    <name type="scientific">Multifurca ochricompacta</name>
    <dbReference type="NCBI Taxonomy" id="376703"/>
    <lineage>
        <taxon>Eukaryota</taxon>
        <taxon>Fungi</taxon>
        <taxon>Dikarya</taxon>
        <taxon>Basidiomycota</taxon>
        <taxon>Agaricomycotina</taxon>
        <taxon>Agaricomycetes</taxon>
        <taxon>Russulales</taxon>
        <taxon>Russulaceae</taxon>
        <taxon>Multifurca</taxon>
    </lineage>
</organism>
<keyword evidence="2" id="KW-1185">Reference proteome</keyword>
<accession>A0AAD4LZB8</accession>